<feature type="compositionally biased region" description="Low complexity" evidence="2">
    <location>
        <begin position="97"/>
        <end position="120"/>
    </location>
</feature>
<name>A0A3N4KAF2_9PEZI</name>
<dbReference type="EMBL" id="ML119181">
    <property type="protein sequence ID" value="RPB07487.1"/>
    <property type="molecule type" value="Genomic_DNA"/>
</dbReference>
<protein>
    <recommendedName>
        <fullName evidence="6">Up-regulated during septation protein 1 domain-containing protein</fullName>
    </recommendedName>
</protein>
<evidence type="ECO:0000256" key="3">
    <source>
        <dbReference type="SAM" id="SignalP"/>
    </source>
</evidence>
<dbReference type="OrthoDB" id="10445369at2759"/>
<sequence length="388" mass="43136">MAAQGQVWMVICHLFQHLLPATSGSNSSSQNLLHYRSSYTVYTTQKKYRMSLPLPGSLAQLVHTQPTNDSRRNTNLLMFLEQSIISPTGSTAPGDRTTPTATNYPHTHTPNPNPSAASSPETTDDPETRALTPPPTTSTRFTALLSTNAASLTLARHSRTSLTTHLHTLTAQKDALLHKLQDTMTTPTPHYTATSYDDDLMATHSLLTACREAESDLAYNWLELYQLRSQRAALLAAREAEIQRLQKLIEEGEREVRMLNGIVGVLRCRWPGAPVEVRYPTVILYLHFKEYSHGNQTPWTPTSGPPGTSHMNVQALQVMKSKQNDALTLDAPWKSQPRGFKEASNMIEATQLLSPTSSCTSFRQQCSSGIVWFLRSSISVISTVSRWF</sequence>
<dbReference type="AlphaFoldDB" id="A0A3N4KAF2"/>
<organism evidence="4 5">
    <name type="scientific">Morchella conica CCBAS932</name>
    <dbReference type="NCBI Taxonomy" id="1392247"/>
    <lineage>
        <taxon>Eukaryota</taxon>
        <taxon>Fungi</taxon>
        <taxon>Dikarya</taxon>
        <taxon>Ascomycota</taxon>
        <taxon>Pezizomycotina</taxon>
        <taxon>Pezizomycetes</taxon>
        <taxon>Pezizales</taxon>
        <taxon>Morchellaceae</taxon>
        <taxon>Morchella</taxon>
    </lineage>
</organism>
<dbReference type="Proteomes" id="UP000277580">
    <property type="component" value="Unassembled WGS sequence"/>
</dbReference>
<evidence type="ECO:0000313" key="5">
    <source>
        <dbReference type="Proteomes" id="UP000277580"/>
    </source>
</evidence>
<keyword evidence="5" id="KW-1185">Reference proteome</keyword>
<evidence type="ECO:0000256" key="1">
    <source>
        <dbReference type="SAM" id="Coils"/>
    </source>
</evidence>
<reference evidence="4 5" key="1">
    <citation type="journal article" date="2018" name="Nat. Ecol. Evol.">
        <title>Pezizomycetes genomes reveal the molecular basis of ectomycorrhizal truffle lifestyle.</title>
        <authorList>
            <person name="Murat C."/>
            <person name="Payen T."/>
            <person name="Noel B."/>
            <person name="Kuo A."/>
            <person name="Morin E."/>
            <person name="Chen J."/>
            <person name="Kohler A."/>
            <person name="Krizsan K."/>
            <person name="Balestrini R."/>
            <person name="Da Silva C."/>
            <person name="Montanini B."/>
            <person name="Hainaut M."/>
            <person name="Levati E."/>
            <person name="Barry K.W."/>
            <person name="Belfiori B."/>
            <person name="Cichocki N."/>
            <person name="Clum A."/>
            <person name="Dockter R.B."/>
            <person name="Fauchery L."/>
            <person name="Guy J."/>
            <person name="Iotti M."/>
            <person name="Le Tacon F."/>
            <person name="Lindquist E.A."/>
            <person name="Lipzen A."/>
            <person name="Malagnac F."/>
            <person name="Mello A."/>
            <person name="Molinier V."/>
            <person name="Miyauchi S."/>
            <person name="Poulain J."/>
            <person name="Riccioni C."/>
            <person name="Rubini A."/>
            <person name="Sitrit Y."/>
            <person name="Splivallo R."/>
            <person name="Traeger S."/>
            <person name="Wang M."/>
            <person name="Zifcakova L."/>
            <person name="Wipf D."/>
            <person name="Zambonelli A."/>
            <person name="Paolocci F."/>
            <person name="Nowrousian M."/>
            <person name="Ottonello S."/>
            <person name="Baldrian P."/>
            <person name="Spatafora J.W."/>
            <person name="Henrissat B."/>
            <person name="Nagy L.G."/>
            <person name="Aury J.M."/>
            <person name="Wincker P."/>
            <person name="Grigoriev I.V."/>
            <person name="Bonfante P."/>
            <person name="Martin F.M."/>
        </authorList>
    </citation>
    <scope>NUCLEOTIDE SEQUENCE [LARGE SCALE GENOMIC DNA]</scope>
    <source>
        <strain evidence="4 5">CCBAS932</strain>
    </source>
</reference>
<feature type="coiled-coil region" evidence="1">
    <location>
        <begin position="231"/>
        <end position="262"/>
    </location>
</feature>
<feature type="chain" id="PRO_5018125271" description="Up-regulated during septation protein 1 domain-containing protein" evidence="3">
    <location>
        <begin position="25"/>
        <end position="388"/>
    </location>
</feature>
<gene>
    <name evidence="4" type="ORF">P167DRAFT_549693</name>
</gene>
<keyword evidence="1" id="KW-0175">Coiled coil</keyword>
<evidence type="ECO:0000313" key="4">
    <source>
        <dbReference type="EMBL" id="RPB07487.1"/>
    </source>
</evidence>
<evidence type="ECO:0000256" key="2">
    <source>
        <dbReference type="SAM" id="MobiDB-lite"/>
    </source>
</evidence>
<evidence type="ECO:0008006" key="6">
    <source>
        <dbReference type="Google" id="ProtNLM"/>
    </source>
</evidence>
<feature type="signal peptide" evidence="3">
    <location>
        <begin position="1"/>
        <end position="24"/>
    </location>
</feature>
<accession>A0A3N4KAF2</accession>
<feature type="region of interest" description="Disordered" evidence="2">
    <location>
        <begin position="86"/>
        <end position="139"/>
    </location>
</feature>
<keyword evidence="3" id="KW-0732">Signal</keyword>
<proteinExistence type="predicted"/>
<dbReference type="InParanoid" id="A0A3N4KAF2"/>